<reference evidence="1 2" key="1">
    <citation type="submission" date="2016-10" db="EMBL/GenBank/DDBJ databases">
        <authorList>
            <person name="de Groot N.N."/>
        </authorList>
    </citation>
    <scope>NUCLEOTIDE SEQUENCE [LARGE SCALE GENOMIC DNA]</scope>
    <source>
        <strain evidence="1 2">SP2</strain>
    </source>
</reference>
<proteinExistence type="predicted"/>
<name>A0A1I3Q9N4_9EURY</name>
<evidence type="ECO:0000313" key="1">
    <source>
        <dbReference type="EMBL" id="SFJ30051.1"/>
    </source>
</evidence>
<dbReference type="GeneID" id="14209580"/>
<organism evidence="1 2">
    <name type="scientific">Natronobacterium gregoryi</name>
    <dbReference type="NCBI Taxonomy" id="44930"/>
    <lineage>
        <taxon>Archaea</taxon>
        <taxon>Methanobacteriati</taxon>
        <taxon>Methanobacteriota</taxon>
        <taxon>Stenosarchaea group</taxon>
        <taxon>Halobacteria</taxon>
        <taxon>Halobacteriales</taxon>
        <taxon>Natrialbaceae</taxon>
        <taxon>Natronobacterium</taxon>
    </lineage>
</organism>
<dbReference type="RefSeq" id="WP_005576644.1">
    <property type="nucleotide sequence ID" value="NZ_FORO01000021.1"/>
</dbReference>
<dbReference type="Proteomes" id="UP000182829">
    <property type="component" value="Unassembled WGS sequence"/>
</dbReference>
<protein>
    <submittedName>
        <fullName evidence="1">Uncharacterized protein</fullName>
    </submittedName>
</protein>
<dbReference type="EMBL" id="FORO01000021">
    <property type="protein sequence ID" value="SFJ30051.1"/>
    <property type="molecule type" value="Genomic_DNA"/>
</dbReference>
<evidence type="ECO:0000313" key="2">
    <source>
        <dbReference type="Proteomes" id="UP000182829"/>
    </source>
</evidence>
<accession>A0A1I3Q9N4</accession>
<dbReference type="AlphaFoldDB" id="A0A1I3Q9N4"/>
<sequence length="75" mass="8360">MHTHRFEVNLEVEGEVRDVRLAEDSDQAADWSKRDVERGIARGLTEELSAGESDFDVTVVTTRKANRDGEVGEDG</sequence>
<gene>
    <name evidence="1" type="ORF">SAMN05443661_1218</name>
</gene>